<organism evidence="2 3">
    <name type="scientific">Caerostris darwini</name>
    <dbReference type="NCBI Taxonomy" id="1538125"/>
    <lineage>
        <taxon>Eukaryota</taxon>
        <taxon>Metazoa</taxon>
        <taxon>Ecdysozoa</taxon>
        <taxon>Arthropoda</taxon>
        <taxon>Chelicerata</taxon>
        <taxon>Arachnida</taxon>
        <taxon>Araneae</taxon>
        <taxon>Araneomorphae</taxon>
        <taxon>Entelegynae</taxon>
        <taxon>Araneoidea</taxon>
        <taxon>Araneidae</taxon>
        <taxon>Caerostris</taxon>
    </lineage>
</organism>
<protein>
    <submittedName>
        <fullName evidence="2">Uncharacterized protein</fullName>
    </submittedName>
</protein>
<feature type="region of interest" description="Disordered" evidence="1">
    <location>
        <begin position="1"/>
        <end position="35"/>
    </location>
</feature>
<keyword evidence="3" id="KW-1185">Reference proteome</keyword>
<dbReference type="Proteomes" id="UP001054837">
    <property type="component" value="Unassembled WGS sequence"/>
</dbReference>
<comment type="caution">
    <text evidence="2">The sequence shown here is derived from an EMBL/GenBank/DDBJ whole genome shotgun (WGS) entry which is preliminary data.</text>
</comment>
<dbReference type="EMBL" id="BPLQ01000307">
    <property type="protein sequence ID" value="GIX69832.1"/>
    <property type="molecule type" value="Genomic_DNA"/>
</dbReference>
<proteinExistence type="predicted"/>
<accession>A0AAV4MBI0</accession>
<dbReference type="AlphaFoldDB" id="A0AAV4MBI0"/>
<sequence>MLGSSSSRSRCGTPGLSRESRRDSQDGPSRSELGLIELRGDYKETNVCKTPGKLGLIELRGDYKETNVCETPGKLGLREPRGIIKKLMFVKHLER</sequence>
<reference evidence="2 3" key="1">
    <citation type="submission" date="2021-06" db="EMBL/GenBank/DDBJ databases">
        <title>Caerostris darwini draft genome.</title>
        <authorList>
            <person name="Kono N."/>
            <person name="Arakawa K."/>
        </authorList>
    </citation>
    <scope>NUCLEOTIDE SEQUENCE [LARGE SCALE GENOMIC DNA]</scope>
</reference>
<gene>
    <name evidence="2" type="ORF">CDAR_17781</name>
</gene>
<name>A0AAV4MBI0_9ARAC</name>
<feature type="compositionally biased region" description="Polar residues" evidence="1">
    <location>
        <begin position="1"/>
        <end position="10"/>
    </location>
</feature>
<evidence type="ECO:0000256" key="1">
    <source>
        <dbReference type="SAM" id="MobiDB-lite"/>
    </source>
</evidence>
<evidence type="ECO:0000313" key="2">
    <source>
        <dbReference type="EMBL" id="GIX69832.1"/>
    </source>
</evidence>
<evidence type="ECO:0000313" key="3">
    <source>
        <dbReference type="Proteomes" id="UP001054837"/>
    </source>
</evidence>